<evidence type="ECO:0000313" key="2">
    <source>
        <dbReference type="Proteomes" id="UP001219934"/>
    </source>
</evidence>
<reference evidence="1" key="1">
    <citation type="submission" date="2022-11" db="EMBL/GenBank/DDBJ databases">
        <title>Chromosome-level genome of Pogonophryne albipinna.</title>
        <authorList>
            <person name="Jo E."/>
        </authorList>
    </citation>
    <scope>NUCLEOTIDE SEQUENCE</scope>
    <source>
        <strain evidence="1">SGF0006</strain>
        <tissue evidence="1">Muscle</tissue>
    </source>
</reference>
<accession>A0AAD6AYT0</accession>
<dbReference type="Proteomes" id="UP001219934">
    <property type="component" value="Unassembled WGS sequence"/>
</dbReference>
<sequence length="183" mass="19342">RVSGPDNAPPPHGFTAATPQASQALEPRLCGADGRWGPRLEGEVLCALGRSMLRPGGPGGLFPFFVLMAPEDVGLWEKAPANVSAATLLIVQNNFWLSGMLTHPHLAPSISQKASNPLHLSQASVEKHFLMGSLSEQPIYSVPNPASAEIIEPLQGSQTEPKPTAINEAGGNTVMVFHRTPGK</sequence>
<dbReference type="AlphaFoldDB" id="A0AAD6AYT0"/>
<comment type="caution">
    <text evidence="1">The sequence shown here is derived from an EMBL/GenBank/DDBJ whole genome shotgun (WGS) entry which is preliminary data.</text>
</comment>
<gene>
    <name evidence="1" type="ORF">JOQ06_030039</name>
</gene>
<protein>
    <submittedName>
        <fullName evidence="1">Uncharacterized protein</fullName>
    </submittedName>
</protein>
<keyword evidence="2" id="KW-1185">Reference proteome</keyword>
<dbReference type="EMBL" id="JAPTMU010000013">
    <property type="protein sequence ID" value="KAJ4933204.1"/>
    <property type="molecule type" value="Genomic_DNA"/>
</dbReference>
<feature type="non-terminal residue" evidence="1">
    <location>
        <position position="1"/>
    </location>
</feature>
<proteinExistence type="predicted"/>
<feature type="non-terminal residue" evidence="1">
    <location>
        <position position="183"/>
    </location>
</feature>
<name>A0AAD6AYT0_9TELE</name>
<organism evidence="1 2">
    <name type="scientific">Pogonophryne albipinna</name>
    <dbReference type="NCBI Taxonomy" id="1090488"/>
    <lineage>
        <taxon>Eukaryota</taxon>
        <taxon>Metazoa</taxon>
        <taxon>Chordata</taxon>
        <taxon>Craniata</taxon>
        <taxon>Vertebrata</taxon>
        <taxon>Euteleostomi</taxon>
        <taxon>Actinopterygii</taxon>
        <taxon>Neopterygii</taxon>
        <taxon>Teleostei</taxon>
        <taxon>Neoteleostei</taxon>
        <taxon>Acanthomorphata</taxon>
        <taxon>Eupercaria</taxon>
        <taxon>Perciformes</taxon>
        <taxon>Notothenioidei</taxon>
        <taxon>Pogonophryne</taxon>
    </lineage>
</organism>
<evidence type="ECO:0000313" key="1">
    <source>
        <dbReference type="EMBL" id="KAJ4933204.1"/>
    </source>
</evidence>